<organism evidence="6 7">
    <name type="scientific">Pragia fontium</name>
    <dbReference type="NCBI Taxonomy" id="82985"/>
    <lineage>
        <taxon>Bacteria</taxon>
        <taxon>Pseudomonadati</taxon>
        <taxon>Pseudomonadota</taxon>
        <taxon>Gammaproteobacteria</taxon>
        <taxon>Enterobacterales</taxon>
        <taxon>Budviciaceae</taxon>
        <taxon>Pragia</taxon>
    </lineage>
</organism>
<keyword evidence="4" id="KW-0732">Signal</keyword>
<evidence type="ECO:0000313" key="7">
    <source>
        <dbReference type="Proteomes" id="UP001059610"/>
    </source>
</evidence>
<proteinExistence type="inferred from homology"/>
<feature type="domain" description="Fimbrial-type adhesion" evidence="5">
    <location>
        <begin position="219"/>
        <end position="391"/>
    </location>
</feature>
<dbReference type="Proteomes" id="UP001059610">
    <property type="component" value="Unassembled WGS sequence"/>
</dbReference>
<dbReference type="InterPro" id="IPR050263">
    <property type="entry name" value="Bact_Fimbrial_Adh_Pro"/>
</dbReference>
<dbReference type="InterPro" id="IPR036937">
    <property type="entry name" value="Adhesion_dom_fimbrial_sf"/>
</dbReference>
<keyword evidence="7" id="KW-1185">Reference proteome</keyword>
<dbReference type="Gene3D" id="2.60.40.1090">
    <property type="entry name" value="Fimbrial-type adhesion domain"/>
    <property type="match status" value="1"/>
</dbReference>
<evidence type="ECO:0000313" key="6">
    <source>
        <dbReference type="EMBL" id="GKX64444.1"/>
    </source>
</evidence>
<protein>
    <submittedName>
        <fullName evidence="6">Fimbrial protein</fullName>
    </submittedName>
</protein>
<name>A0ABQ5LMH9_9GAMM</name>
<evidence type="ECO:0000256" key="1">
    <source>
        <dbReference type="ARBA" id="ARBA00004561"/>
    </source>
</evidence>
<dbReference type="InterPro" id="IPR000259">
    <property type="entry name" value="Adhesion_dom_fimbrial"/>
</dbReference>
<dbReference type="InterPro" id="IPR008966">
    <property type="entry name" value="Adhesion_dom_sf"/>
</dbReference>
<comment type="similarity">
    <text evidence="2">Belongs to the fimbrial protein family.</text>
</comment>
<evidence type="ECO:0000259" key="5">
    <source>
        <dbReference type="Pfam" id="PF00419"/>
    </source>
</evidence>
<evidence type="ECO:0000256" key="3">
    <source>
        <dbReference type="ARBA" id="ARBA00023263"/>
    </source>
</evidence>
<evidence type="ECO:0000256" key="2">
    <source>
        <dbReference type="ARBA" id="ARBA00006671"/>
    </source>
</evidence>
<feature type="chain" id="PRO_5047245083" evidence="4">
    <location>
        <begin position="36"/>
        <end position="392"/>
    </location>
</feature>
<sequence>MKPINILLLPYRYYQSVLASLILSFLTLSAFDAHAAACESWDSSYSRNIAVPIIGPGVITAGEDLPIGSILYAQTYTPKIDTIGYKCSWSRRELPITIQPYLQGQTLISPSGPPTESGNKSVFPTNIPGVGLVIYVKNASTESTGKMPFKWSQPPVTETRLLAREGTEKTDSIAIELIKTGPVVSSDVQQVLASSFPWIVLSNGVDSPFSFYRPYWTIRFSGAVSIVTKTCQVSDVDVNLGKHLLSDFSKVGSASKWKDFQITLKNCPPFHGYQSSRLNLHQDEIMGDIGSNAFIKNKLTIIFNSVNGYHDDFTAKLESGDNAAEGLGLQIGNKNESVLNIRKANGYNTGLPLTQVDGANYIIPLKARYYRFGDTVKGGKANGAIAYTINYY</sequence>
<evidence type="ECO:0000256" key="4">
    <source>
        <dbReference type="SAM" id="SignalP"/>
    </source>
</evidence>
<dbReference type="SUPFAM" id="SSF49401">
    <property type="entry name" value="Bacterial adhesins"/>
    <property type="match status" value="1"/>
</dbReference>
<dbReference type="PANTHER" id="PTHR33420">
    <property type="entry name" value="FIMBRIAL SUBUNIT ELFA-RELATED"/>
    <property type="match status" value="1"/>
</dbReference>
<feature type="signal peptide" evidence="4">
    <location>
        <begin position="1"/>
        <end position="35"/>
    </location>
</feature>
<keyword evidence="3" id="KW-0281">Fimbrium</keyword>
<dbReference type="RefSeq" id="WP_261822303.1">
    <property type="nucleotide sequence ID" value="NZ_BRLJ01000011.1"/>
</dbReference>
<accession>A0ABQ5LMH9</accession>
<dbReference type="PANTHER" id="PTHR33420:SF14">
    <property type="entry name" value="TYPE 1 FIMBRIN D-MANNOSE SPECIFIC ADHESIN"/>
    <property type="match status" value="1"/>
</dbReference>
<dbReference type="EMBL" id="BRLJ01000011">
    <property type="protein sequence ID" value="GKX64444.1"/>
    <property type="molecule type" value="Genomic_DNA"/>
</dbReference>
<comment type="subcellular location">
    <subcellularLocation>
        <location evidence="1">Fimbrium</location>
    </subcellularLocation>
</comment>
<dbReference type="Pfam" id="PF00419">
    <property type="entry name" value="Fimbrial"/>
    <property type="match status" value="1"/>
</dbReference>
<dbReference type="Gene3D" id="2.60.40.3310">
    <property type="match status" value="1"/>
</dbReference>
<gene>
    <name evidence="6" type="primary">papC</name>
    <name evidence="6" type="ORF">SOASR032_30130</name>
</gene>
<reference evidence="6" key="1">
    <citation type="submission" date="2022-06" db="EMBL/GenBank/DDBJ databases">
        <title>Draft genome sequences of Pragia fontium str. JCM24417.</title>
        <authorList>
            <person name="Wakabayashi Y."/>
            <person name="Kojima K."/>
        </authorList>
    </citation>
    <scope>NUCLEOTIDE SEQUENCE</scope>
    <source>
        <strain evidence="6">JCM 24417</strain>
    </source>
</reference>
<comment type="caution">
    <text evidence="6">The sequence shown here is derived from an EMBL/GenBank/DDBJ whole genome shotgun (WGS) entry which is preliminary data.</text>
</comment>